<accession>A0A8S1N317</accession>
<evidence type="ECO:0000313" key="2">
    <source>
        <dbReference type="Proteomes" id="UP000692954"/>
    </source>
</evidence>
<evidence type="ECO:0000313" key="1">
    <source>
        <dbReference type="EMBL" id="CAD8084481.1"/>
    </source>
</evidence>
<sequence length="43" mass="5002">MFILHRIVGLRREMYEGGGQIIQIQKMEGRDIINLESEEEGLV</sequence>
<name>A0A8S1N317_9CILI</name>
<proteinExistence type="predicted"/>
<protein>
    <submittedName>
        <fullName evidence="1">Uncharacterized protein</fullName>
    </submittedName>
</protein>
<gene>
    <name evidence="1" type="ORF">PSON_ATCC_30995.1.T0470007</name>
</gene>
<dbReference type="AlphaFoldDB" id="A0A8S1N317"/>
<reference evidence="1" key="1">
    <citation type="submission" date="2021-01" db="EMBL/GenBank/DDBJ databases">
        <authorList>
            <consortium name="Genoscope - CEA"/>
            <person name="William W."/>
        </authorList>
    </citation>
    <scope>NUCLEOTIDE SEQUENCE</scope>
</reference>
<dbReference type="EMBL" id="CAJJDN010000047">
    <property type="protein sequence ID" value="CAD8084481.1"/>
    <property type="molecule type" value="Genomic_DNA"/>
</dbReference>
<keyword evidence="2" id="KW-1185">Reference proteome</keyword>
<comment type="caution">
    <text evidence="1">The sequence shown here is derived from an EMBL/GenBank/DDBJ whole genome shotgun (WGS) entry which is preliminary data.</text>
</comment>
<organism evidence="1 2">
    <name type="scientific">Paramecium sonneborni</name>
    <dbReference type="NCBI Taxonomy" id="65129"/>
    <lineage>
        <taxon>Eukaryota</taxon>
        <taxon>Sar</taxon>
        <taxon>Alveolata</taxon>
        <taxon>Ciliophora</taxon>
        <taxon>Intramacronucleata</taxon>
        <taxon>Oligohymenophorea</taxon>
        <taxon>Peniculida</taxon>
        <taxon>Parameciidae</taxon>
        <taxon>Paramecium</taxon>
    </lineage>
</organism>
<dbReference type="Proteomes" id="UP000692954">
    <property type="component" value="Unassembled WGS sequence"/>
</dbReference>